<evidence type="ECO:0000256" key="9">
    <source>
        <dbReference type="PROSITE-ProRule" id="PRU00124"/>
    </source>
</evidence>
<sequence>MRSGVITALIKSSAKNFIVFERGPVGIVLENRNDEVDTLQNPVRGIQIRVDIRLIFCSKRVLSAKELFEQIKHQLDHFMALASWSHGVMSEYRFAGGTPPGGRGGRGGLCSTALVTGALLAAVAVLAVASLAFYMGALKPDNGEPMMSFEGSMRVTKGDVYGGPPGSASWKERARRYGAALRQIFTGPSSLKQAFAGTLVTGFGDRRLDVHFRLYLDRRKIPSTINNIEETLKDILLQDLRSKRSAFGQVKIDPASIMIKRDLEHTYHSESYVKEAMNESAIINSPKQVTQQNPKDKILQSRVGVVRKTTIKPNQGTKKRVSNTDDLEVDEEHLPVVQGSFQITKTEADITENKQNDGANRQEEKHSNKLKTTTKVPTTRKVPTTSPKPKPFTIMSTLNVKQNTDEPPKKITRLTTVKPIIPTRAPTRITSTTILMTTTSEASNNNISQILLDLLSQENHYKDVPKIDSLFTVPHVIDNEPWRPITRPYDYHTTIKPIESSTEQNAEDRIGVAEVVDDISALESILSAPPPSGYNEKLTFKPGGIHSVDSNQEAEIHVPKPVYTSFTVPTFAPTLKDTETLGLSYPKPHPIPVDKISTVVEDISHENLNDEDDGKPVQRPPKDKTTSVSINVVKIDHQEENTKKILVEGTSIIKKTNDTKYLLSNPASSTIQTYTEIEPTSAESTTIQTTKRPNNKVSVVPSTETPYHTWELINSSTIANNSVTKTSPEKFYNDTLQAIITKNEALKSNATPKFPGRLSLLKNLTDIIKRYTQSTPEKSSNISLQKDNETNKNLSNTDDSMEKKENNYDILKYEDDMESTTSSKIITLLPAKSNLGMNRPLRPRPIIKEEINANDTTGELFELNDKNVTVEQISEEKIDVENSNNMMTPSTIKTFEEDDQTSLTNVTKNIKLFESKHNNNASSGNRLPKTNSNVNNPTVINNTFATHSNNNNVSSNIPEGTYRISYHVTGSVSSKQANKTKSLPAYELTLEPDVVLEIPINQSNPLTVDKLRQLANLATISDSDNTTSYRPGGVISTKAIPSSYALNQAGFKILTKTYNKEQSLKQGDNAIEKNHLDKSSEKPSNELHNGDEKDDTSDGILKEVQACDNATSFHCSEGACIALTARCNRLLDCKDGEDERGCSCADYLRADYAHSKICDGVVDCWDYSDEKHCDWCGEGQYVCANARQCVEAARVCDGTPDCPLGDDEKSCVALADRVDDDVVNYNEEGVEICLNSILEG</sequence>
<feature type="compositionally biased region" description="Basic and acidic residues" evidence="10">
    <location>
        <begin position="1070"/>
        <end position="1091"/>
    </location>
</feature>
<dbReference type="InterPro" id="IPR002172">
    <property type="entry name" value="LDrepeatLR_classA_rpt"/>
</dbReference>
<dbReference type="CDD" id="cd00112">
    <property type="entry name" value="LDLa"/>
    <property type="match status" value="3"/>
</dbReference>
<keyword evidence="7 13" id="KW-0675">Receptor</keyword>
<feature type="region of interest" description="Disordered" evidence="10">
    <location>
        <begin position="352"/>
        <end position="393"/>
    </location>
</feature>
<evidence type="ECO:0000313" key="14">
    <source>
        <dbReference type="Proteomes" id="UP000299102"/>
    </source>
</evidence>
<comment type="caution">
    <text evidence="9">Lacks conserved residue(s) required for the propagation of feature annotation.</text>
</comment>
<keyword evidence="4 11" id="KW-1133">Transmembrane helix</keyword>
<dbReference type="InterPro" id="IPR023415">
    <property type="entry name" value="LDLR_class-A_CS"/>
</dbReference>
<dbReference type="EMBL" id="BGZK01001238">
    <property type="protein sequence ID" value="GBP75163.1"/>
    <property type="molecule type" value="Genomic_DNA"/>
</dbReference>
<feature type="compositionally biased region" description="Polar residues" evidence="10">
    <location>
        <begin position="774"/>
        <end position="798"/>
    </location>
</feature>
<proteinExistence type="predicted"/>
<keyword evidence="6 9" id="KW-1015">Disulfide bond</keyword>
<feature type="region of interest" description="Disordered" evidence="10">
    <location>
        <begin position="774"/>
        <end position="801"/>
    </location>
</feature>
<feature type="transmembrane region" description="Helical" evidence="11">
    <location>
        <begin position="113"/>
        <end position="137"/>
    </location>
</feature>
<protein>
    <submittedName>
        <fullName evidence="13">Prolow-density lipoprotein receptor-related protein 1</fullName>
    </submittedName>
</protein>
<evidence type="ECO:0000256" key="3">
    <source>
        <dbReference type="ARBA" id="ARBA00022737"/>
    </source>
</evidence>
<feature type="region of interest" description="Disordered" evidence="10">
    <location>
        <begin position="1067"/>
        <end position="1096"/>
    </location>
</feature>
<dbReference type="PRINTS" id="PR00261">
    <property type="entry name" value="LDLRECEPTOR"/>
</dbReference>
<dbReference type="InterPro" id="IPR036055">
    <property type="entry name" value="LDL_receptor-like_sf"/>
</dbReference>
<dbReference type="PROSITE" id="PS50068">
    <property type="entry name" value="LDLRA_2"/>
    <property type="match status" value="2"/>
</dbReference>
<dbReference type="GO" id="GO:0005886">
    <property type="term" value="C:plasma membrane"/>
    <property type="evidence" value="ECO:0007669"/>
    <property type="project" value="TreeGrafter"/>
</dbReference>
<accession>A0A4C1YIS0</accession>
<dbReference type="OrthoDB" id="6411962at2759"/>
<feature type="disulfide bond" evidence="9">
    <location>
        <begin position="1196"/>
        <end position="1211"/>
    </location>
</feature>
<evidence type="ECO:0000256" key="7">
    <source>
        <dbReference type="ARBA" id="ARBA00023170"/>
    </source>
</evidence>
<evidence type="ECO:0000256" key="11">
    <source>
        <dbReference type="SAM" id="Phobius"/>
    </source>
</evidence>
<evidence type="ECO:0000256" key="10">
    <source>
        <dbReference type="SAM" id="MobiDB-lite"/>
    </source>
</evidence>
<evidence type="ECO:0000256" key="8">
    <source>
        <dbReference type="ARBA" id="ARBA00023180"/>
    </source>
</evidence>
<keyword evidence="3" id="KW-0677">Repeat</keyword>
<dbReference type="Gene3D" id="4.10.400.10">
    <property type="entry name" value="Low-density Lipoprotein Receptor"/>
    <property type="match status" value="2"/>
</dbReference>
<evidence type="ECO:0000256" key="1">
    <source>
        <dbReference type="ARBA" id="ARBA00004167"/>
    </source>
</evidence>
<evidence type="ECO:0000259" key="12">
    <source>
        <dbReference type="PROSITE" id="PS50024"/>
    </source>
</evidence>
<dbReference type="InterPro" id="IPR051221">
    <property type="entry name" value="LDLR-related"/>
</dbReference>
<dbReference type="PROSITE" id="PS01209">
    <property type="entry name" value="LDLRA_1"/>
    <property type="match status" value="1"/>
</dbReference>
<feature type="region of interest" description="Disordered" evidence="10">
    <location>
        <begin position="681"/>
        <end position="701"/>
    </location>
</feature>
<evidence type="ECO:0000313" key="13">
    <source>
        <dbReference type="EMBL" id="GBP75163.1"/>
    </source>
</evidence>
<dbReference type="PANTHER" id="PTHR22722">
    <property type="entry name" value="LOW-DENSITY LIPOPROTEIN RECEPTOR-RELATED PROTEIN 2-RELATED"/>
    <property type="match status" value="1"/>
</dbReference>
<keyword evidence="5 11" id="KW-0472">Membrane</keyword>
<keyword evidence="8" id="KW-0325">Glycoprotein</keyword>
<feature type="disulfide bond" evidence="9">
    <location>
        <begin position="1127"/>
        <end position="1142"/>
    </location>
</feature>
<evidence type="ECO:0000256" key="2">
    <source>
        <dbReference type="ARBA" id="ARBA00022692"/>
    </source>
</evidence>
<dbReference type="STRING" id="151549.A0A4C1YIS0"/>
<dbReference type="Proteomes" id="UP000299102">
    <property type="component" value="Unassembled WGS sequence"/>
</dbReference>
<evidence type="ECO:0000256" key="4">
    <source>
        <dbReference type="ARBA" id="ARBA00022989"/>
    </source>
</evidence>
<evidence type="ECO:0000256" key="5">
    <source>
        <dbReference type="ARBA" id="ARBA00023136"/>
    </source>
</evidence>
<reference evidence="13 14" key="1">
    <citation type="journal article" date="2019" name="Commun. Biol.">
        <title>The bagworm genome reveals a unique fibroin gene that provides high tensile strength.</title>
        <authorList>
            <person name="Kono N."/>
            <person name="Nakamura H."/>
            <person name="Ohtoshi R."/>
            <person name="Tomita M."/>
            <person name="Numata K."/>
            <person name="Arakawa K."/>
        </authorList>
    </citation>
    <scope>NUCLEOTIDE SEQUENCE [LARGE SCALE GENOMIC DNA]</scope>
</reference>
<keyword evidence="13" id="KW-0449">Lipoprotein</keyword>
<organism evidence="13 14">
    <name type="scientific">Eumeta variegata</name>
    <name type="common">Bagworm moth</name>
    <name type="synonym">Eumeta japonica</name>
    <dbReference type="NCBI Taxonomy" id="151549"/>
    <lineage>
        <taxon>Eukaryota</taxon>
        <taxon>Metazoa</taxon>
        <taxon>Ecdysozoa</taxon>
        <taxon>Arthropoda</taxon>
        <taxon>Hexapoda</taxon>
        <taxon>Insecta</taxon>
        <taxon>Pterygota</taxon>
        <taxon>Neoptera</taxon>
        <taxon>Endopterygota</taxon>
        <taxon>Lepidoptera</taxon>
        <taxon>Glossata</taxon>
        <taxon>Ditrysia</taxon>
        <taxon>Tineoidea</taxon>
        <taxon>Psychidae</taxon>
        <taxon>Oiketicinae</taxon>
        <taxon>Eumeta</taxon>
    </lineage>
</organism>
<feature type="region of interest" description="Disordered" evidence="10">
    <location>
        <begin position="605"/>
        <end position="625"/>
    </location>
</feature>
<dbReference type="PROSITE" id="PS50024">
    <property type="entry name" value="SEA"/>
    <property type="match status" value="1"/>
</dbReference>
<feature type="compositionally biased region" description="Basic and acidic residues" evidence="10">
    <location>
        <begin position="352"/>
        <end position="367"/>
    </location>
</feature>
<name>A0A4C1YIS0_EUMVA</name>
<keyword evidence="14" id="KW-1185">Reference proteome</keyword>
<feature type="domain" description="SEA" evidence="12">
    <location>
        <begin position="145"/>
        <end position="264"/>
    </location>
</feature>
<dbReference type="SMART" id="SM00192">
    <property type="entry name" value="LDLa"/>
    <property type="match status" value="2"/>
</dbReference>
<feature type="disulfide bond" evidence="9">
    <location>
        <begin position="1115"/>
        <end position="1133"/>
    </location>
</feature>
<dbReference type="SUPFAM" id="SSF57424">
    <property type="entry name" value="LDL receptor-like module"/>
    <property type="match status" value="2"/>
</dbReference>
<gene>
    <name evidence="13" type="primary">Lrp1</name>
    <name evidence="13" type="ORF">EVAR_90332_1</name>
</gene>
<dbReference type="GO" id="GO:0043235">
    <property type="term" value="C:receptor complex"/>
    <property type="evidence" value="ECO:0007669"/>
    <property type="project" value="TreeGrafter"/>
</dbReference>
<comment type="subcellular location">
    <subcellularLocation>
        <location evidence="1">Membrane</location>
        <topology evidence="1">Single-pass membrane protein</topology>
    </subcellularLocation>
</comment>
<dbReference type="Pfam" id="PF00057">
    <property type="entry name" value="Ldl_recept_a"/>
    <property type="match status" value="2"/>
</dbReference>
<feature type="compositionally biased region" description="Low complexity" evidence="10">
    <location>
        <begin position="371"/>
        <end position="393"/>
    </location>
</feature>
<dbReference type="AlphaFoldDB" id="A0A4C1YIS0"/>
<comment type="caution">
    <text evidence="13">The sequence shown here is derived from an EMBL/GenBank/DDBJ whole genome shotgun (WGS) entry which is preliminary data.</text>
</comment>
<dbReference type="InterPro" id="IPR000082">
    <property type="entry name" value="SEA_dom"/>
</dbReference>
<evidence type="ECO:0000256" key="6">
    <source>
        <dbReference type="ARBA" id="ARBA00023157"/>
    </source>
</evidence>
<keyword evidence="2 11" id="KW-0812">Transmembrane</keyword>